<sequence>MHIDFKKEKDQILRNLEDIEESLNGLDPFSIDSFDREDTLIVFIDVINGFISEGVYSNPLAGGIMDCVKELADNKKCIPSIAFADYHSSDSLEFEAHPEHALAGTSESELHESIAGKVRDVFHKDSINGFFAAGFKEFFDKNIAVKNIIVAGLVTDICVLNFCLTLKSYCNQTGRKLDIHVPMAGVESFDLKDVHSATLMNLVSASMMLTNSIKLYN</sequence>
<dbReference type="PANTHER" id="PTHR47297">
    <property type="match status" value="1"/>
</dbReference>
<proteinExistence type="predicted"/>
<feature type="domain" description="Isochorismatase-like" evidence="1">
    <location>
        <begin position="39"/>
        <end position="166"/>
    </location>
</feature>
<dbReference type="Gene3D" id="3.40.50.850">
    <property type="entry name" value="Isochorismatase-like"/>
    <property type="match status" value="1"/>
</dbReference>
<keyword evidence="3" id="KW-1185">Reference proteome</keyword>
<accession>A0A1M6JUU8</accession>
<dbReference type="InterPro" id="IPR036380">
    <property type="entry name" value="Isochorismatase-like_sf"/>
</dbReference>
<dbReference type="GO" id="GO:0019365">
    <property type="term" value="P:pyridine nucleotide salvage"/>
    <property type="evidence" value="ECO:0007669"/>
    <property type="project" value="InterPro"/>
</dbReference>
<dbReference type="RefSeq" id="WP_073050110.1">
    <property type="nucleotide sequence ID" value="NZ_FQZL01000023.1"/>
</dbReference>
<dbReference type="InterPro" id="IPR044717">
    <property type="entry name" value="NIC1"/>
</dbReference>
<evidence type="ECO:0000313" key="2">
    <source>
        <dbReference type="EMBL" id="SHJ50504.1"/>
    </source>
</evidence>
<dbReference type="InterPro" id="IPR000868">
    <property type="entry name" value="Isochorismatase-like_dom"/>
</dbReference>
<gene>
    <name evidence="2" type="ORF">SAMN02745751_02715</name>
</gene>
<dbReference type="Proteomes" id="UP000184052">
    <property type="component" value="Unassembled WGS sequence"/>
</dbReference>
<dbReference type="Pfam" id="PF00857">
    <property type="entry name" value="Isochorismatase"/>
    <property type="match status" value="1"/>
</dbReference>
<dbReference type="GO" id="GO:0008936">
    <property type="term" value="F:nicotinamidase activity"/>
    <property type="evidence" value="ECO:0007669"/>
    <property type="project" value="InterPro"/>
</dbReference>
<organism evidence="2 3">
    <name type="scientific">Dethiosulfatibacter aminovorans DSM 17477</name>
    <dbReference type="NCBI Taxonomy" id="1121476"/>
    <lineage>
        <taxon>Bacteria</taxon>
        <taxon>Bacillati</taxon>
        <taxon>Bacillota</taxon>
        <taxon>Tissierellia</taxon>
        <taxon>Dethiosulfatibacter</taxon>
    </lineage>
</organism>
<dbReference type="PANTHER" id="PTHR47297:SF2">
    <property type="entry name" value="OS02G0606800 PROTEIN"/>
    <property type="match status" value="1"/>
</dbReference>
<dbReference type="EMBL" id="FQZL01000023">
    <property type="protein sequence ID" value="SHJ50504.1"/>
    <property type="molecule type" value="Genomic_DNA"/>
</dbReference>
<dbReference type="AlphaFoldDB" id="A0A1M6JUU8"/>
<evidence type="ECO:0000259" key="1">
    <source>
        <dbReference type="Pfam" id="PF00857"/>
    </source>
</evidence>
<dbReference type="SUPFAM" id="SSF52499">
    <property type="entry name" value="Isochorismatase-like hydrolases"/>
    <property type="match status" value="1"/>
</dbReference>
<dbReference type="STRING" id="1121476.SAMN02745751_02715"/>
<protein>
    <submittedName>
        <fullName evidence="2">Nicotinamidase-related amidase</fullName>
    </submittedName>
</protein>
<evidence type="ECO:0000313" key="3">
    <source>
        <dbReference type="Proteomes" id="UP000184052"/>
    </source>
</evidence>
<reference evidence="2 3" key="1">
    <citation type="submission" date="2016-11" db="EMBL/GenBank/DDBJ databases">
        <authorList>
            <person name="Jaros S."/>
            <person name="Januszkiewicz K."/>
            <person name="Wedrychowicz H."/>
        </authorList>
    </citation>
    <scope>NUCLEOTIDE SEQUENCE [LARGE SCALE GENOMIC DNA]</scope>
    <source>
        <strain evidence="2 3">DSM 17477</strain>
    </source>
</reference>
<name>A0A1M6JUU8_9FIRM</name>